<keyword evidence="2" id="KW-1185">Reference proteome</keyword>
<evidence type="ECO:0000313" key="1">
    <source>
        <dbReference type="EMBL" id="CAG8619030.1"/>
    </source>
</evidence>
<gene>
    <name evidence="1" type="ORF">SCALOS_LOCUS7585</name>
</gene>
<organism evidence="1 2">
    <name type="scientific">Scutellospora calospora</name>
    <dbReference type="NCBI Taxonomy" id="85575"/>
    <lineage>
        <taxon>Eukaryota</taxon>
        <taxon>Fungi</taxon>
        <taxon>Fungi incertae sedis</taxon>
        <taxon>Mucoromycota</taxon>
        <taxon>Glomeromycotina</taxon>
        <taxon>Glomeromycetes</taxon>
        <taxon>Diversisporales</taxon>
        <taxon>Gigasporaceae</taxon>
        <taxon>Scutellospora</taxon>
    </lineage>
</organism>
<reference evidence="1" key="1">
    <citation type="submission" date="2021-06" db="EMBL/GenBank/DDBJ databases">
        <authorList>
            <person name="Kallberg Y."/>
            <person name="Tangrot J."/>
            <person name="Rosling A."/>
        </authorList>
    </citation>
    <scope>NUCLEOTIDE SEQUENCE</scope>
    <source>
        <strain evidence="1">AU212A</strain>
    </source>
</reference>
<evidence type="ECO:0000313" key="2">
    <source>
        <dbReference type="Proteomes" id="UP000789860"/>
    </source>
</evidence>
<sequence length="94" mass="10893">KAKSEIELHLLVAISTYYQQVFGTKTEYSDLAIMGFENEIVNKQLIADIVFFLIFFYIDKLNRVVSSIGNLYKDRFYSIGTRFVSSFIACYHGE</sequence>
<feature type="non-terminal residue" evidence="1">
    <location>
        <position position="1"/>
    </location>
</feature>
<proteinExistence type="predicted"/>
<protein>
    <submittedName>
        <fullName evidence="1">3534_t:CDS:1</fullName>
    </submittedName>
</protein>
<dbReference type="Proteomes" id="UP000789860">
    <property type="component" value="Unassembled WGS sequence"/>
</dbReference>
<name>A0ACA9N0U6_9GLOM</name>
<comment type="caution">
    <text evidence="1">The sequence shown here is derived from an EMBL/GenBank/DDBJ whole genome shotgun (WGS) entry which is preliminary data.</text>
</comment>
<dbReference type="EMBL" id="CAJVPM010017271">
    <property type="protein sequence ID" value="CAG8619030.1"/>
    <property type="molecule type" value="Genomic_DNA"/>
</dbReference>
<accession>A0ACA9N0U6</accession>